<dbReference type="AlphaFoldDB" id="A0A9W9ZJ91"/>
<dbReference type="EMBL" id="MU825915">
    <property type="protein sequence ID" value="KAJ7382756.1"/>
    <property type="molecule type" value="Genomic_DNA"/>
</dbReference>
<dbReference type="OrthoDB" id="5983804at2759"/>
<proteinExistence type="predicted"/>
<dbReference type="CDD" id="cd00063">
    <property type="entry name" value="FN3"/>
    <property type="match status" value="1"/>
</dbReference>
<evidence type="ECO:0000313" key="2">
    <source>
        <dbReference type="EMBL" id="KAJ7382756.1"/>
    </source>
</evidence>
<accession>A0A9W9ZJ91</accession>
<dbReference type="SMART" id="SM00060">
    <property type="entry name" value="FN3"/>
    <property type="match status" value="1"/>
</dbReference>
<gene>
    <name evidence="2" type="ORF">OS493_033041</name>
</gene>
<reference evidence="2" key="1">
    <citation type="submission" date="2023-01" db="EMBL/GenBank/DDBJ databases">
        <title>Genome assembly of the deep-sea coral Lophelia pertusa.</title>
        <authorList>
            <person name="Herrera S."/>
            <person name="Cordes E."/>
        </authorList>
    </citation>
    <scope>NUCLEOTIDE SEQUENCE</scope>
    <source>
        <strain evidence="2">USNM1676648</strain>
        <tissue evidence="2">Polyp</tissue>
    </source>
</reference>
<keyword evidence="3" id="KW-1185">Reference proteome</keyword>
<dbReference type="Proteomes" id="UP001163046">
    <property type="component" value="Unassembled WGS sequence"/>
</dbReference>
<dbReference type="Gene3D" id="2.60.40.10">
    <property type="entry name" value="Immunoglobulins"/>
    <property type="match status" value="1"/>
</dbReference>
<organism evidence="2 3">
    <name type="scientific">Desmophyllum pertusum</name>
    <dbReference type="NCBI Taxonomy" id="174260"/>
    <lineage>
        <taxon>Eukaryota</taxon>
        <taxon>Metazoa</taxon>
        <taxon>Cnidaria</taxon>
        <taxon>Anthozoa</taxon>
        <taxon>Hexacorallia</taxon>
        <taxon>Scleractinia</taxon>
        <taxon>Caryophylliina</taxon>
        <taxon>Caryophylliidae</taxon>
        <taxon>Desmophyllum</taxon>
    </lineage>
</organism>
<dbReference type="InterPro" id="IPR036364">
    <property type="entry name" value="SEA_dom_sf"/>
</dbReference>
<name>A0A9W9ZJ91_9CNID</name>
<evidence type="ECO:0000313" key="3">
    <source>
        <dbReference type="Proteomes" id="UP001163046"/>
    </source>
</evidence>
<evidence type="ECO:0000259" key="1">
    <source>
        <dbReference type="PROSITE" id="PS50853"/>
    </source>
</evidence>
<protein>
    <recommendedName>
        <fullName evidence="1">Fibronectin type-III domain-containing protein</fullName>
    </recommendedName>
</protein>
<comment type="caution">
    <text evidence="2">The sequence shown here is derived from an EMBL/GenBank/DDBJ whole genome shotgun (WGS) entry which is preliminary data.</text>
</comment>
<dbReference type="SUPFAM" id="SSF49265">
    <property type="entry name" value="Fibronectin type III"/>
    <property type="match status" value="1"/>
</dbReference>
<dbReference type="Pfam" id="PF00041">
    <property type="entry name" value="fn3"/>
    <property type="match status" value="1"/>
</dbReference>
<sequence>MVTSLLENNCHDGNFADLPSNDITLGSTNLPTASFDDIVVWLQTLSKFQVEKLFRYYKGQANLHVNVSVVLTGDIFHSELTKRGSEMFKNKSSWIETQVKSLYEGNSSLKVDNFLFWNLTNVAVNFTVRFKGTGYKEIEPLETSIVSRRMLGSTPFELVAMEANDVYMKPLQVTAYNTSSTSVAVSWDEPGTLTHGIFCGVEILYRLNDSSRRLSVTVSSGIARYELTSLDKYTWYAISARPLTLEGEGKKSDEVLVRTAEDSK</sequence>
<feature type="domain" description="Fibronectin type-III" evidence="1">
    <location>
        <begin position="169"/>
        <end position="262"/>
    </location>
</feature>
<dbReference type="InterPro" id="IPR036116">
    <property type="entry name" value="FN3_sf"/>
</dbReference>
<dbReference type="SUPFAM" id="SSF82671">
    <property type="entry name" value="SEA domain"/>
    <property type="match status" value="1"/>
</dbReference>
<dbReference type="PROSITE" id="PS50853">
    <property type="entry name" value="FN3"/>
    <property type="match status" value="1"/>
</dbReference>
<dbReference type="InterPro" id="IPR003961">
    <property type="entry name" value="FN3_dom"/>
</dbReference>
<dbReference type="InterPro" id="IPR013783">
    <property type="entry name" value="Ig-like_fold"/>
</dbReference>